<gene>
    <name evidence="2" type="ORF">CC85DRAFT_22464</name>
</gene>
<proteinExistence type="predicted"/>
<dbReference type="Proteomes" id="UP000053611">
    <property type="component" value="Unassembled WGS sequence"/>
</dbReference>
<dbReference type="GO" id="GO:0004129">
    <property type="term" value="F:cytochrome-c oxidase activity"/>
    <property type="evidence" value="ECO:0007669"/>
    <property type="project" value="InterPro"/>
</dbReference>
<evidence type="ECO:0000259" key="1">
    <source>
        <dbReference type="Pfam" id="PF00510"/>
    </source>
</evidence>
<keyword evidence="3" id="KW-1185">Reference proteome</keyword>
<dbReference type="STRING" id="879819.A0A0J0XBZ7"/>
<reference evidence="2 3" key="1">
    <citation type="submission" date="2015-03" db="EMBL/GenBank/DDBJ databases">
        <title>Genomics and transcriptomics of the oil-accumulating basidiomycete yeast T. oleaginosus allow insights into substrate utilization and the diverse evolutionary trajectories of mating systems in fungi.</title>
        <authorList>
            <consortium name="DOE Joint Genome Institute"/>
            <person name="Kourist R."/>
            <person name="Kracht O."/>
            <person name="Bracharz F."/>
            <person name="Lipzen A."/>
            <person name="Nolan M."/>
            <person name="Ohm R."/>
            <person name="Grigoriev I."/>
            <person name="Sun S."/>
            <person name="Heitman J."/>
            <person name="Bruck T."/>
            <person name="Nowrousian M."/>
        </authorList>
    </citation>
    <scope>NUCLEOTIDE SEQUENCE [LARGE SCALE GENOMIC DNA]</scope>
    <source>
        <strain evidence="2 3">IBC0246</strain>
    </source>
</reference>
<evidence type="ECO:0000313" key="2">
    <source>
        <dbReference type="EMBL" id="KLT38598.1"/>
    </source>
</evidence>
<dbReference type="OrthoDB" id="3342220at2759"/>
<name>A0A0J0XBZ7_9TREE</name>
<dbReference type="InterPro" id="IPR000298">
    <property type="entry name" value="Cyt_c_oxidase-like_su3"/>
</dbReference>
<accession>A0A0J0XBZ7</accession>
<protein>
    <recommendedName>
        <fullName evidence="1">Heme-copper oxidase subunit III family profile domain-containing protein</fullName>
    </recommendedName>
</protein>
<sequence>MLARTALAHITLGDQRRCANSHIPRLPARIPTLASSAGLTTLDSRSTASSRPQCRLPRVTERPSIIPRHHPTLVRSLATTLFAFVLWFRDITTEGTYLGDHTLIVQNGCQALHRTERWRLRSESQLLIEKMCRGGGRSQEYSET</sequence>
<feature type="domain" description="Heme-copper oxidase subunit III family profile" evidence="1">
    <location>
        <begin position="75"/>
        <end position="110"/>
    </location>
</feature>
<evidence type="ECO:0000313" key="3">
    <source>
        <dbReference type="Proteomes" id="UP000053611"/>
    </source>
</evidence>
<dbReference type="GO" id="GO:0016020">
    <property type="term" value="C:membrane"/>
    <property type="evidence" value="ECO:0007669"/>
    <property type="project" value="InterPro"/>
</dbReference>
<dbReference type="AlphaFoldDB" id="A0A0J0XBZ7"/>
<dbReference type="Pfam" id="PF00510">
    <property type="entry name" value="COX3"/>
    <property type="match status" value="1"/>
</dbReference>
<dbReference type="EMBL" id="KQ087295">
    <property type="protein sequence ID" value="KLT38598.1"/>
    <property type="molecule type" value="Genomic_DNA"/>
</dbReference>
<organism evidence="2 3">
    <name type="scientific">Cutaneotrichosporon oleaginosum</name>
    <dbReference type="NCBI Taxonomy" id="879819"/>
    <lineage>
        <taxon>Eukaryota</taxon>
        <taxon>Fungi</taxon>
        <taxon>Dikarya</taxon>
        <taxon>Basidiomycota</taxon>
        <taxon>Agaricomycotina</taxon>
        <taxon>Tremellomycetes</taxon>
        <taxon>Trichosporonales</taxon>
        <taxon>Trichosporonaceae</taxon>
        <taxon>Cutaneotrichosporon</taxon>
    </lineage>
</organism>